<dbReference type="CDD" id="cd00067">
    <property type="entry name" value="GAL4"/>
    <property type="match status" value="1"/>
</dbReference>
<accession>A0A507BN01</accession>
<dbReference type="RefSeq" id="XP_031000312.1">
    <property type="nucleotide sequence ID" value="XM_031136649.1"/>
</dbReference>
<feature type="region of interest" description="Disordered" evidence="7">
    <location>
        <begin position="142"/>
        <end position="186"/>
    </location>
</feature>
<name>A0A507BN01_9PEZI</name>
<evidence type="ECO:0000313" key="11">
    <source>
        <dbReference type="Proteomes" id="UP000319257"/>
    </source>
</evidence>
<keyword evidence="6" id="KW-0863">Zinc-finger</keyword>
<dbReference type="PROSITE" id="PS50048">
    <property type="entry name" value="ZN2_CY6_FUNGAL_2"/>
    <property type="match status" value="1"/>
</dbReference>
<evidence type="ECO:0000256" key="3">
    <source>
        <dbReference type="ARBA" id="ARBA00023015"/>
    </source>
</evidence>
<evidence type="ECO:0000259" key="9">
    <source>
        <dbReference type="PROSITE" id="PS50157"/>
    </source>
</evidence>
<evidence type="ECO:0000313" key="10">
    <source>
        <dbReference type="EMBL" id="TPX18601.1"/>
    </source>
</evidence>
<dbReference type="GO" id="GO:0000981">
    <property type="term" value="F:DNA-binding transcription factor activity, RNA polymerase II-specific"/>
    <property type="evidence" value="ECO:0007669"/>
    <property type="project" value="InterPro"/>
</dbReference>
<dbReference type="Pfam" id="PF04082">
    <property type="entry name" value="Fungal_trans"/>
    <property type="match status" value="1"/>
</dbReference>
<dbReference type="GO" id="GO:0008270">
    <property type="term" value="F:zinc ion binding"/>
    <property type="evidence" value="ECO:0007669"/>
    <property type="project" value="UniProtKB-KW"/>
</dbReference>
<evidence type="ECO:0000256" key="6">
    <source>
        <dbReference type="PROSITE-ProRule" id="PRU00042"/>
    </source>
</evidence>
<dbReference type="InterPro" id="IPR036864">
    <property type="entry name" value="Zn2-C6_fun-type_DNA-bd_sf"/>
</dbReference>
<keyword evidence="11" id="KW-1185">Reference proteome</keyword>
<dbReference type="PROSITE" id="PS50157">
    <property type="entry name" value="ZINC_FINGER_C2H2_2"/>
    <property type="match status" value="1"/>
</dbReference>
<dbReference type="GO" id="GO:0006351">
    <property type="term" value="P:DNA-templated transcription"/>
    <property type="evidence" value="ECO:0007669"/>
    <property type="project" value="InterPro"/>
</dbReference>
<dbReference type="SUPFAM" id="SSF57701">
    <property type="entry name" value="Zn2/Cys6 DNA-binding domain"/>
    <property type="match status" value="1"/>
</dbReference>
<dbReference type="PANTHER" id="PTHR47660">
    <property type="entry name" value="TRANSCRIPTION FACTOR WITH C2H2 AND ZN(2)-CYS(6) DNA BINDING DOMAIN (EUROFUNG)-RELATED-RELATED"/>
    <property type="match status" value="1"/>
</dbReference>
<gene>
    <name evidence="10" type="ORF">E0L32_002458</name>
</gene>
<dbReference type="OrthoDB" id="654211at2759"/>
<organism evidence="10 11">
    <name type="scientific">Thyridium curvatum</name>
    <dbReference type="NCBI Taxonomy" id="1093900"/>
    <lineage>
        <taxon>Eukaryota</taxon>
        <taxon>Fungi</taxon>
        <taxon>Dikarya</taxon>
        <taxon>Ascomycota</taxon>
        <taxon>Pezizomycotina</taxon>
        <taxon>Sordariomycetes</taxon>
        <taxon>Sordariomycetidae</taxon>
        <taxon>Thyridiales</taxon>
        <taxon>Thyridiaceae</taxon>
        <taxon>Thyridium</taxon>
    </lineage>
</organism>
<evidence type="ECO:0000256" key="2">
    <source>
        <dbReference type="ARBA" id="ARBA00022833"/>
    </source>
</evidence>
<evidence type="ECO:0000256" key="5">
    <source>
        <dbReference type="ARBA" id="ARBA00023242"/>
    </source>
</evidence>
<dbReference type="InParanoid" id="A0A507BN01"/>
<evidence type="ECO:0000259" key="8">
    <source>
        <dbReference type="PROSITE" id="PS50048"/>
    </source>
</evidence>
<evidence type="ECO:0000256" key="7">
    <source>
        <dbReference type="SAM" id="MobiDB-lite"/>
    </source>
</evidence>
<feature type="compositionally biased region" description="Polar residues" evidence="7">
    <location>
        <begin position="210"/>
        <end position="223"/>
    </location>
</feature>
<dbReference type="GO" id="GO:0003677">
    <property type="term" value="F:DNA binding"/>
    <property type="evidence" value="ECO:0007669"/>
    <property type="project" value="InterPro"/>
</dbReference>
<protein>
    <submittedName>
        <fullName evidence="10">Uncharacterized protein</fullName>
    </submittedName>
</protein>
<feature type="domain" description="Zn(2)-C6 fungal-type" evidence="8">
    <location>
        <begin position="109"/>
        <end position="138"/>
    </location>
</feature>
<proteinExistence type="predicted"/>
<dbReference type="Proteomes" id="UP000319257">
    <property type="component" value="Unassembled WGS sequence"/>
</dbReference>
<dbReference type="Gene3D" id="3.30.160.60">
    <property type="entry name" value="Classic Zinc Finger"/>
    <property type="match status" value="1"/>
</dbReference>
<dbReference type="Gene3D" id="4.10.240.10">
    <property type="entry name" value="Zn(2)-C6 fungal-type DNA-binding domain"/>
    <property type="match status" value="1"/>
</dbReference>
<dbReference type="Pfam" id="PF00172">
    <property type="entry name" value="Zn_clus"/>
    <property type="match status" value="1"/>
</dbReference>
<sequence length="798" mass="87429">MSNTTAPERHKCFCGKSFLRKEHLRRHQATHGERAYVCDVCQRSFTRNWNSGTSHSTQSVPGQEPISPLLHTHDPGALTARWEHMSDLLRRHVALHESATVPDPRRSRACDACHANKTKCDGGDTCTLCSKRGIACTYSRGRESEKLPASEAQNGQKNDGQVNGGGAGVTIPDTTRLHHHQSPPFETSTVLDMGSQFPLPTVVNAVPPSGTLSAAPQIRSSPRSPERTNAVRAGMRSLTDAVASLDVLGNSVVAYQETLEENSWCNSCLESFFESFHERWPIVHAPTFDPSTDSLAASASTLMIGSWYENDEITRLLAVELHGILVGHMLREVMETTSSILNGRPWPTETWKAALLNVIFACETGKPELISKARLLHSLLVTVLRDNGVFSAEAIERQQNTHYPGTFTPWVHSGLQRWRRVVVSIFKIDAHLSLLTGLPPLIQCEELDLPLTSTFAMWNAHGLDVFPRRFRVEPHERGSRRMCDLLTFSSNTTPAVAGPNGEASLVLLEDVEAGLLGSVHLTWQHAQWRRRRFASEPSSCDIEHQKLLDQMLSFWEVQLDTIRTTSDPALLEAYMRAYAGREEEDKPEDRDGILARLRSYILHAALLYHLVALHAHADAETLLLVLTSDEPPPSSTPSSSSHARRREAQVWQWANSPDGRTAVLHALHALRSYRELLAGVGPRRAVDPLAHLALSVSAAVVWVWLVAGGQACPCAQGITGLDLGRLASGSAQAVGWTGVGGTANVDGRPLCGCDACAAGWMGVFAAALGEEGRRWEAVRGIWEALRAKAGVQFGVGVL</sequence>
<keyword evidence="4" id="KW-0804">Transcription</keyword>
<evidence type="ECO:0000256" key="1">
    <source>
        <dbReference type="ARBA" id="ARBA00022723"/>
    </source>
</evidence>
<feature type="domain" description="C2H2-type" evidence="9">
    <location>
        <begin position="10"/>
        <end position="31"/>
    </location>
</feature>
<comment type="caution">
    <text evidence="10">The sequence shown here is derived from an EMBL/GenBank/DDBJ whole genome shotgun (WGS) entry which is preliminary data.</text>
</comment>
<dbReference type="SMART" id="SM00066">
    <property type="entry name" value="GAL4"/>
    <property type="match status" value="1"/>
</dbReference>
<dbReference type="CDD" id="cd12148">
    <property type="entry name" value="fungal_TF_MHR"/>
    <property type="match status" value="1"/>
</dbReference>
<dbReference type="AlphaFoldDB" id="A0A507BN01"/>
<dbReference type="EMBL" id="SKBQ01000010">
    <property type="protein sequence ID" value="TPX18601.1"/>
    <property type="molecule type" value="Genomic_DNA"/>
</dbReference>
<feature type="compositionally biased region" description="Polar residues" evidence="7">
    <location>
        <begin position="151"/>
        <end position="161"/>
    </location>
</feature>
<keyword evidence="1" id="KW-0479">Metal-binding</keyword>
<dbReference type="STRING" id="1093900.A0A507BN01"/>
<dbReference type="InterPro" id="IPR036236">
    <property type="entry name" value="Znf_C2H2_sf"/>
</dbReference>
<keyword evidence="2" id="KW-0862">Zinc</keyword>
<reference evidence="10 11" key="1">
    <citation type="submission" date="2019-06" db="EMBL/GenBank/DDBJ databases">
        <title>Draft genome sequence of the filamentous fungus Phialemoniopsis curvata isolated from diesel fuel.</title>
        <authorList>
            <person name="Varaljay V.A."/>
            <person name="Lyon W.J."/>
            <person name="Crouch A.L."/>
            <person name="Drake C.E."/>
            <person name="Hollomon J.M."/>
            <person name="Nadeau L.J."/>
            <person name="Nunn H.S."/>
            <person name="Stevenson B.S."/>
            <person name="Bojanowski C.L."/>
            <person name="Crookes-Goodson W.J."/>
        </authorList>
    </citation>
    <scope>NUCLEOTIDE SEQUENCE [LARGE SCALE GENOMIC DNA]</scope>
    <source>
        <strain evidence="10 11">D216</strain>
    </source>
</reference>
<dbReference type="InterPro" id="IPR013087">
    <property type="entry name" value="Znf_C2H2_type"/>
</dbReference>
<dbReference type="PROSITE" id="PS00463">
    <property type="entry name" value="ZN2_CY6_FUNGAL_1"/>
    <property type="match status" value="1"/>
</dbReference>
<dbReference type="InterPro" id="IPR001138">
    <property type="entry name" value="Zn2Cys6_DnaBD"/>
</dbReference>
<dbReference type="GeneID" id="41969905"/>
<keyword evidence="5" id="KW-0539">Nucleus</keyword>
<dbReference type="InterPro" id="IPR007219">
    <property type="entry name" value="XnlR_reg_dom"/>
</dbReference>
<keyword evidence="3" id="KW-0805">Transcription regulation</keyword>
<dbReference type="SUPFAM" id="SSF57667">
    <property type="entry name" value="beta-beta-alpha zinc fingers"/>
    <property type="match status" value="1"/>
</dbReference>
<evidence type="ECO:0000256" key="4">
    <source>
        <dbReference type="ARBA" id="ARBA00023163"/>
    </source>
</evidence>
<feature type="region of interest" description="Disordered" evidence="7">
    <location>
        <begin position="208"/>
        <end position="228"/>
    </location>
</feature>